<evidence type="ECO:0000313" key="4">
    <source>
        <dbReference type="Proteomes" id="UP001143330"/>
    </source>
</evidence>
<evidence type="ECO:0000313" key="3">
    <source>
        <dbReference type="EMBL" id="GLK83104.1"/>
    </source>
</evidence>
<dbReference type="InterPro" id="IPR036709">
    <property type="entry name" value="Autotransporte_beta_dom_sf"/>
</dbReference>
<reference evidence="3" key="1">
    <citation type="journal article" date="2014" name="Int. J. Syst. Evol. Microbiol.">
        <title>Complete genome sequence of Corynebacterium casei LMG S-19264T (=DSM 44701T), isolated from a smear-ripened cheese.</title>
        <authorList>
            <consortium name="US DOE Joint Genome Institute (JGI-PGF)"/>
            <person name="Walter F."/>
            <person name="Albersmeier A."/>
            <person name="Kalinowski J."/>
            <person name="Ruckert C."/>
        </authorList>
    </citation>
    <scope>NUCLEOTIDE SEQUENCE</scope>
    <source>
        <strain evidence="3">VKM B-2789</strain>
    </source>
</reference>
<proteinExistence type="predicted"/>
<keyword evidence="4" id="KW-1185">Reference proteome</keyword>
<evidence type="ECO:0000259" key="2">
    <source>
        <dbReference type="PROSITE" id="PS51208"/>
    </source>
</evidence>
<dbReference type="EMBL" id="BSFM01000005">
    <property type="protein sequence ID" value="GLK83104.1"/>
    <property type="molecule type" value="Genomic_DNA"/>
</dbReference>
<reference evidence="3" key="2">
    <citation type="submission" date="2023-01" db="EMBL/GenBank/DDBJ databases">
        <authorList>
            <person name="Sun Q."/>
            <person name="Evtushenko L."/>
        </authorList>
    </citation>
    <scope>NUCLEOTIDE SEQUENCE</scope>
    <source>
        <strain evidence="3">VKM B-2789</strain>
    </source>
</reference>
<protein>
    <recommendedName>
        <fullName evidence="2">Autotransporter domain-containing protein</fullName>
    </recommendedName>
</protein>
<dbReference type="SMART" id="SM00869">
    <property type="entry name" value="Autotransporter"/>
    <property type="match status" value="1"/>
</dbReference>
<keyword evidence="1" id="KW-0732">Signal</keyword>
<sequence>MRQQRQLLLTGASCLVIALCVQTHASAQADERIANVVRGASGTSYTNEHGAAAGQSAEPVSVVVEKGFGAKDSPLVEAGSVGGNGGTGAAERTRLDEILGHAADVSGKDGGDAGDVHVTIREGAALYVPDVHRANNDRAVVEAYSIGGYGGVGGDRIGRGGSGGAVTVDLDATLFESGADIGSVMGIWALSKGGQSGRNRAGDPIAFAFDRNDVWEASQYAGGAGGTVTVNIGQTGRVETWSELPALLAESIGGAGLEAGYDDEGRLTPGGIGGDVTVTNDGQIQTHEQRAHGVILRSVGGQGGQAITHFDDDGVAIGGTPGAAGGRGGRVQLFQNGSITTSGDYAFGAYAAAMGGPGGHGGSSEDIFTRGGNGGDGGRGGSVDVFNTGTITTTGQGSIGLVGQSLGGGAALAAVRLSRIVPGSYVGGGAGGDGTFFSKGGTGGYGGDGGRVVITHDGSITTSGKDAYGLLAQSVGGGGGAGGDAGGFAILLGVARGGDGGAGGNGGTVRIRPTADGKHGSIVTSGNNASGIVAQSIGGGGGVGGSATSKTGGIVAAISVSIGGDGGDGGTGGRVSIDNTSNITTTGVGAHGMEASSIGGGGGRGGDASAYAMAVGLPDIPSFSMTYSLGGSGGKGGNGGTATVVNRADITTTRDSSVGMLISSIGGGGGNGAAASSISDMLGVSLNFGVSLGIGGTGGGGGNGADALATNRGTITTSGAFSPAMQVVSIGGGGGNGGPGSSSVKTGLSTDSSLGGYVLETAAGAIPNGASLGVSIGVGGNGADAGTGGKADATNASSLLTRGSSSTGLLVQSVGGGGGNGGGYLTASSADGNVQLGVGGKGGKGGDGGPANATNERLASITTHGDGAFGMHAQSVGGGGGNGGAYGDSTEPQGDAVTDVASSVVKIANHLVQGNDLLSKIAGNKVGWLNENSSFQLKLLTAKSILTGIKAGLAQAKQDIADARRDAARQIAAGNDGSLSAKAALEEVERRIDYKKIYTDALVEAVKTAAVKDLITRVNSVTQYLAKEGWASGKVKETPIPVPITLDVQVGGKGGAGGKGGEVTAKNEGTITTRGAIAHAMLAQSIGGGGGTAGGSVTVGPGVFDINMTIGNRSGSASGAGAGATLTNSGTITTTGNAAFGMLGQSIGGGGGLVAATSSKAMTADMNARVNLGARINSQADGGVVTLNNFHSITTRGKEAHGIVAQSIGGGGGVYVINRRDPAQADALAASIEEAEALQELDALLADVASEAGDSRLNLKALREAETRGLSAANVTAQFGGAANSLYDPFGGSGGEVKVTTAGAITTTGLGAIGVVAQSIGAGGGLGADASSQQKPVHFNLTFGGLSSSDNERNAGGDGGNVTLTMGAGARITTAGDGAHGALLQSIGGGGGYGGVGTGQIKMASIFDLAETTRRVNGWVPSYGHGGNVTVDMDPPASRMSIATSGTRAHGLFIQSLTGGGGAAFDVNGSDVAPITSALSRPIRRFKTFVWGIIEDTYDEHTDPPGRADHFNPNWHTGHAGKVTLDTRGDIIATGRDAYGVFIQAGRQKTDGSIDSRVAYWNGSVDITHDGTIWGGSGAGAGIRIDSSGQNTVKLADGSLLGATSGLALLSRLGTTSVTNWGTIEGDVLLSSGANPFSTEAGGTYRSRPGLGTVEMGGRGSSFESKGTLDIGGRNNVSVLNVTAEKVVLSGEMLADVTSLTPPASVQDRLYASGTITVRDLLISPYAVDRLVPQSFQLISSTGRLSASQVTTLAREGNPISWSASSTDHALSVAPTARFRTPESGTDAWNDNERRLADGLQQAWDRDPWPSSAIFAQIANLGSAEDYRQMVDSQSSEGQQAPAITQTLAARSSLSAAMSCPIFVDDGVMITESQCAWGKVTASRITMDDTSAADGFSQTGITMRAGAQWEVAKDWFMGVSGAYSTTDLDANDGYTNSNGQAGDVSVAIKHQMGPLLLSAAMQGSYGRFDTTRLFDFDTEAWRASNTNDVWTAGWRLRAAYEFVLPNPSFYLRPYVDLDALYTYMPGVVMDTGEGVNLASDAMREWSFAVSPAVEVGARIDLAEGGWLRPFAMAGATFLSNDGMSQALSFDTDSRQGIDFVSEVSLPDTLIDLGAGVQFVAGNGYELRGEYRAQIGDDYLAQEASIRLSVPF</sequence>
<feature type="domain" description="Autotransporter" evidence="2">
    <location>
        <begin position="1869"/>
        <end position="2151"/>
    </location>
</feature>
<evidence type="ECO:0000256" key="1">
    <source>
        <dbReference type="SAM" id="SignalP"/>
    </source>
</evidence>
<comment type="caution">
    <text evidence="3">The sequence shown here is derived from an EMBL/GenBank/DDBJ whole genome shotgun (WGS) entry which is preliminary data.</text>
</comment>
<name>A0A9W6JWD5_9HYPH</name>
<accession>A0A9W6JWD5</accession>
<dbReference type="PROSITE" id="PS51208">
    <property type="entry name" value="AUTOTRANSPORTER"/>
    <property type="match status" value="1"/>
</dbReference>
<feature type="chain" id="PRO_5040912574" description="Autotransporter domain-containing protein" evidence="1">
    <location>
        <begin position="30"/>
        <end position="2151"/>
    </location>
</feature>
<gene>
    <name evidence="3" type="ORF">GCM10017653_11730</name>
</gene>
<dbReference type="Proteomes" id="UP001143330">
    <property type="component" value="Unassembled WGS sequence"/>
</dbReference>
<dbReference type="InterPro" id="IPR005546">
    <property type="entry name" value="Autotransporte_beta"/>
</dbReference>
<organism evidence="3 4">
    <name type="scientific">Ancylobacter defluvii</name>
    <dbReference type="NCBI Taxonomy" id="1282440"/>
    <lineage>
        <taxon>Bacteria</taxon>
        <taxon>Pseudomonadati</taxon>
        <taxon>Pseudomonadota</taxon>
        <taxon>Alphaproteobacteria</taxon>
        <taxon>Hyphomicrobiales</taxon>
        <taxon>Xanthobacteraceae</taxon>
        <taxon>Ancylobacter</taxon>
    </lineage>
</organism>
<feature type="signal peptide" evidence="1">
    <location>
        <begin position="1"/>
        <end position="29"/>
    </location>
</feature>
<dbReference type="SUPFAM" id="SSF103515">
    <property type="entry name" value="Autotransporter"/>
    <property type="match status" value="1"/>
</dbReference>